<keyword evidence="1 7" id="KW-0560">Oxidoreductase</keyword>
<dbReference type="InterPro" id="IPR002569">
    <property type="entry name" value="Met_Sox_Rdtase_MsrA_dom"/>
</dbReference>
<dbReference type="AlphaFoldDB" id="A0A917NCL6"/>
<comment type="similarity">
    <text evidence="7">Belongs to the MsrA Met sulfoxide reductase family.</text>
</comment>
<evidence type="ECO:0000256" key="4">
    <source>
        <dbReference type="ARBA" id="ARBA00047806"/>
    </source>
</evidence>
<dbReference type="GO" id="GO:0008113">
    <property type="term" value="F:peptide-methionine (S)-S-oxide reductase activity"/>
    <property type="evidence" value="ECO:0007669"/>
    <property type="project" value="UniProtKB-UniRule"/>
</dbReference>
<dbReference type="SUPFAM" id="SSF51316">
    <property type="entry name" value="Mss4-like"/>
    <property type="match status" value="1"/>
</dbReference>
<dbReference type="Pfam" id="PF01641">
    <property type="entry name" value="SelR"/>
    <property type="match status" value="1"/>
</dbReference>
<organism evidence="9 10">
    <name type="scientific">Shewanella gelidii</name>
    <dbReference type="NCBI Taxonomy" id="1642821"/>
    <lineage>
        <taxon>Bacteria</taxon>
        <taxon>Pseudomonadati</taxon>
        <taxon>Pseudomonadota</taxon>
        <taxon>Gammaproteobacteria</taxon>
        <taxon>Alteromonadales</taxon>
        <taxon>Shewanellaceae</taxon>
        <taxon>Shewanella</taxon>
    </lineage>
</organism>
<keyword evidence="10" id="KW-1185">Reference proteome</keyword>
<keyword evidence="2" id="KW-0511">Multifunctional enzyme</keyword>
<evidence type="ECO:0000256" key="5">
    <source>
        <dbReference type="ARBA" id="ARBA00048488"/>
    </source>
</evidence>
<dbReference type="SUPFAM" id="SSF55068">
    <property type="entry name" value="Peptide methionine sulfoxide reductase"/>
    <property type="match status" value="1"/>
</dbReference>
<feature type="domain" description="MsrB" evidence="8">
    <location>
        <begin position="1"/>
        <end position="117"/>
    </location>
</feature>
<dbReference type="Gene3D" id="2.170.150.20">
    <property type="entry name" value="Peptide methionine sulfoxide reductase"/>
    <property type="match status" value="1"/>
</dbReference>
<evidence type="ECO:0000259" key="8">
    <source>
        <dbReference type="PROSITE" id="PS51790"/>
    </source>
</evidence>
<dbReference type="InterPro" id="IPR002579">
    <property type="entry name" value="Met_Sox_Rdtase_MsrB_dom"/>
</dbReference>
<proteinExistence type="inferred from homology"/>
<dbReference type="PROSITE" id="PS51790">
    <property type="entry name" value="MSRB"/>
    <property type="match status" value="1"/>
</dbReference>
<sequence>MRKLTEFETYVIEQKGTERPFTGEYDKHDAVGIYHCKRCDAPLYLSEHKFNAHCGWPAFDDEIEGAVTRYPDADGRRVEIVCSQCQGHLGHVFEGEHLTMNNLRHCVNSVSLQFKSAEQALQHSPDSGVLSQQGESQPPMTAIATFGAGCFWCVEAIFDALDGVFKTRSGYTGGRADEATYKQVCSGMTAHAEVVQIEYDPNKISFETLLEVFFQSHDPTTLNRQGNDVGPQYRSAIFVHDQNQADLANEIIAALTQAQVYPAPVVTEVSWFTEFYPAEDYHNDYFANNGEQPYCQMVVKPKVDKVKAMFANRLKLS</sequence>
<name>A0A917NCL6_9GAMM</name>
<comment type="function">
    <text evidence="3 7">Has an important function as a repair enzyme for proteins that have been inactivated by oxidation. Catalyzes the reversible oxidation-reduction of methionine sulfoxide in proteins to methionine.</text>
</comment>
<protein>
    <recommendedName>
        <fullName evidence="7">Peptide methionine sulfoxide reductase MsrA</fullName>
        <shortName evidence="7">Protein-methionine-S-oxide reductase</shortName>
        <ecNumber evidence="7">1.8.4.11</ecNumber>
    </recommendedName>
    <alternativeName>
        <fullName evidence="7">Peptide-methionine (S)-S-oxide reductase</fullName>
        <shortName evidence="7">Peptide Met(O) reductase</shortName>
    </alternativeName>
</protein>
<comment type="catalytic activity">
    <reaction evidence="4 7">
        <text>L-methionyl-[protein] + [thioredoxin]-disulfide + H2O = L-methionyl-(S)-S-oxide-[protein] + [thioredoxin]-dithiol</text>
        <dbReference type="Rhea" id="RHEA:14217"/>
        <dbReference type="Rhea" id="RHEA-COMP:10698"/>
        <dbReference type="Rhea" id="RHEA-COMP:10700"/>
        <dbReference type="Rhea" id="RHEA-COMP:12313"/>
        <dbReference type="Rhea" id="RHEA-COMP:12315"/>
        <dbReference type="ChEBI" id="CHEBI:15377"/>
        <dbReference type="ChEBI" id="CHEBI:16044"/>
        <dbReference type="ChEBI" id="CHEBI:29950"/>
        <dbReference type="ChEBI" id="CHEBI:44120"/>
        <dbReference type="ChEBI" id="CHEBI:50058"/>
        <dbReference type="EC" id="1.8.4.11"/>
    </reaction>
</comment>
<evidence type="ECO:0000256" key="3">
    <source>
        <dbReference type="ARBA" id="ARBA00024679"/>
    </source>
</evidence>
<evidence type="ECO:0000256" key="1">
    <source>
        <dbReference type="ARBA" id="ARBA00023002"/>
    </source>
</evidence>
<dbReference type="NCBIfam" id="TIGR00401">
    <property type="entry name" value="msrA"/>
    <property type="match status" value="1"/>
</dbReference>
<dbReference type="PANTHER" id="PTHR43774">
    <property type="entry name" value="PEPTIDE METHIONINE SULFOXIDE REDUCTASE"/>
    <property type="match status" value="1"/>
</dbReference>
<dbReference type="InterPro" id="IPR036509">
    <property type="entry name" value="Met_Sox_Rdtase_MsrA_sf"/>
</dbReference>
<dbReference type="Proteomes" id="UP000613743">
    <property type="component" value="Unassembled WGS sequence"/>
</dbReference>
<evidence type="ECO:0000313" key="9">
    <source>
        <dbReference type="EMBL" id="GGI84389.1"/>
    </source>
</evidence>
<dbReference type="GO" id="GO:0033743">
    <property type="term" value="F:peptide-methionine (R)-S-oxide reductase activity"/>
    <property type="evidence" value="ECO:0007669"/>
    <property type="project" value="UniProtKB-EC"/>
</dbReference>
<dbReference type="Gene3D" id="3.30.1060.10">
    <property type="entry name" value="Peptide methionine sulphoxide reductase MsrA"/>
    <property type="match status" value="1"/>
</dbReference>
<gene>
    <name evidence="9" type="primary">selR</name>
    <name evidence="7" type="synonym">msrA</name>
    <name evidence="9" type="ORF">GCM10009332_22040</name>
</gene>
<feature type="active site" evidence="7">
    <location>
        <position position="150"/>
    </location>
</feature>
<reference evidence="9" key="2">
    <citation type="submission" date="2020-09" db="EMBL/GenBank/DDBJ databases">
        <authorList>
            <person name="Sun Q."/>
            <person name="Ohkuma M."/>
        </authorList>
    </citation>
    <scope>NUCLEOTIDE SEQUENCE</scope>
    <source>
        <strain evidence="9">JCM 30804</strain>
    </source>
</reference>
<dbReference type="Pfam" id="PF01625">
    <property type="entry name" value="PMSR"/>
    <property type="match status" value="1"/>
</dbReference>
<accession>A0A917NCL6</accession>
<dbReference type="HAMAP" id="MF_01401">
    <property type="entry name" value="MsrA"/>
    <property type="match status" value="1"/>
</dbReference>
<dbReference type="PANTHER" id="PTHR43774:SF1">
    <property type="entry name" value="PEPTIDE METHIONINE SULFOXIDE REDUCTASE MSRA 2"/>
    <property type="match status" value="1"/>
</dbReference>
<dbReference type="RefSeq" id="WP_188920845.1">
    <property type="nucleotide sequence ID" value="NZ_BMPZ01000005.1"/>
</dbReference>
<dbReference type="NCBIfam" id="NF004036">
    <property type="entry name" value="PRK05508.1"/>
    <property type="match status" value="1"/>
</dbReference>
<evidence type="ECO:0000256" key="6">
    <source>
        <dbReference type="ARBA" id="ARBA00048782"/>
    </source>
</evidence>
<evidence type="ECO:0000256" key="7">
    <source>
        <dbReference type="HAMAP-Rule" id="MF_01401"/>
    </source>
</evidence>
<dbReference type="EC" id="1.8.4.11" evidence="7"/>
<comment type="catalytic activity">
    <reaction evidence="6 7">
        <text>[thioredoxin]-disulfide + L-methionine + H2O = L-methionine (S)-S-oxide + [thioredoxin]-dithiol</text>
        <dbReference type="Rhea" id="RHEA:19993"/>
        <dbReference type="Rhea" id="RHEA-COMP:10698"/>
        <dbReference type="Rhea" id="RHEA-COMP:10700"/>
        <dbReference type="ChEBI" id="CHEBI:15377"/>
        <dbReference type="ChEBI" id="CHEBI:29950"/>
        <dbReference type="ChEBI" id="CHEBI:50058"/>
        <dbReference type="ChEBI" id="CHEBI:57844"/>
        <dbReference type="ChEBI" id="CHEBI:58772"/>
        <dbReference type="EC" id="1.8.4.11"/>
    </reaction>
</comment>
<comment type="caution">
    <text evidence="9">The sequence shown here is derived from an EMBL/GenBank/DDBJ whole genome shotgun (WGS) entry which is preliminary data.</text>
</comment>
<evidence type="ECO:0000313" key="10">
    <source>
        <dbReference type="Proteomes" id="UP000613743"/>
    </source>
</evidence>
<dbReference type="NCBIfam" id="NF004042">
    <property type="entry name" value="PRK05550.1"/>
    <property type="match status" value="1"/>
</dbReference>
<evidence type="ECO:0000256" key="2">
    <source>
        <dbReference type="ARBA" id="ARBA00023268"/>
    </source>
</evidence>
<comment type="catalytic activity">
    <reaction evidence="5">
        <text>L-methionyl-[protein] + [thioredoxin]-disulfide + H2O = L-methionyl-(R)-S-oxide-[protein] + [thioredoxin]-dithiol</text>
        <dbReference type="Rhea" id="RHEA:24164"/>
        <dbReference type="Rhea" id="RHEA-COMP:10698"/>
        <dbReference type="Rhea" id="RHEA-COMP:10700"/>
        <dbReference type="Rhea" id="RHEA-COMP:12313"/>
        <dbReference type="Rhea" id="RHEA-COMP:12314"/>
        <dbReference type="ChEBI" id="CHEBI:15377"/>
        <dbReference type="ChEBI" id="CHEBI:16044"/>
        <dbReference type="ChEBI" id="CHEBI:29950"/>
        <dbReference type="ChEBI" id="CHEBI:45764"/>
        <dbReference type="ChEBI" id="CHEBI:50058"/>
        <dbReference type="EC" id="1.8.4.12"/>
    </reaction>
</comment>
<reference evidence="9" key="1">
    <citation type="journal article" date="2014" name="Int. J. Syst. Evol. Microbiol.">
        <title>Complete genome sequence of Corynebacterium casei LMG S-19264T (=DSM 44701T), isolated from a smear-ripened cheese.</title>
        <authorList>
            <consortium name="US DOE Joint Genome Institute (JGI-PGF)"/>
            <person name="Walter F."/>
            <person name="Albersmeier A."/>
            <person name="Kalinowski J."/>
            <person name="Ruckert C."/>
        </authorList>
    </citation>
    <scope>NUCLEOTIDE SEQUENCE</scope>
    <source>
        <strain evidence="9">JCM 30804</strain>
    </source>
</reference>
<dbReference type="EMBL" id="BMPZ01000005">
    <property type="protein sequence ID" value="GGI84389.1"/>
    <property type="molecule type" value="Genomic_DNA"/>
</dbReference>
<dbReference type="InterPro" id="IPR011057">
    <property type="entry name" value="Mss4-like_sf"/>
</dbReference>